<feature type="compositionally biased region" description="Basic and acidic residues" evidence="2">
    <location>
        <begin position="155"/>
        <end position="165"/>
    </location>
</feature>
<proteinExistence type="predicted"/>
<comment type="caution">
    <text evidence="3">The sequence shown here is derived from an EMBL/GenBank/DDBJ whole genome shotgun (WGS) entry which is preliminary data.</text>
</comment>
<dbReference type="SUPFAM" id="SSF101478">
    <property type="entry name" value="ADP-ribosylglycohydrolase"/>
    <property type="match status" value="1"/>
</dbReference>
<feature type="region of interest" description="Disordered" evidence="2">
    <location>
        <begin position="151"/>
        <end position="174"/>
    </location>
</feature>
<name>A0AAD1UJK6_EUPCR</name>
<dbReference type="PANTHER" id="PTHR16222">
    <property type="entry name" value="ADP-RIBOSYLGLYCOHYDROLASE"/>
    <property type="match status" value="1"/>
</dbReference>
<dbReference type="PANTHER" id="PTHR16222:SF35">
    <property type="entry name" value="ADP-RIBOSYLGLYCOHYDROLASE"/>
    <property type="match status" value="1"/>
</dbReference>
<dbReference type="InterPro" id="IPR050792">
    <property type="entry name" value="ADP-ribosylglycohydrolase"/>
</dbReference>
<dbReference type="Gene3D" id="1.10.4080.10">
    <property type="entry name" value="ADP-ribosylation/Crystallin J1"/>
    <property type="match status" value="1"/>
</dbReference>
<reference evidence="3" key="1">
    <citation type="submission" date="2023-07" db="EMBL/GenBank/DDBJ databases">
        <authorList>
            <consortium name="AG Swart"/>
            <person name="Singh M."/>
            <person name="Singh A."/>
            <person name="Seah K."/>
            <person name="Emmerich C."/>
        </authorList>
    </citation>
    <scope>NUCLEOTIDE SEQUENCE</scope>
    <source>
        <strain evidence="3">DP1</strain>
    </source>
</reference>
<keyword evidence="1" id="KW-0479">Metal-binding</keyword>
<sequence>MGISFGKLCKCLWRWGGSWQQEEHIEAGDEESQGFGRGKWKGYNTFDRAKGCVVGALCGDAAGAVLEFHRGEITEDLCREAVQMPGGGVFRVGPGQVTDDGELTMCLLHALANGQGEFVESEAAKYYAKWYNSKPFDCGITIRSALSVADQDNPNPDKIKKEAEKCSQGSQSNGSLMRATPLAVLCYNMKTANVDDFEAEEWKKHRDCVFEAAKLDASFTHPNPAVHYVEGLYIYMMTLIINGVKLADVYSAIIDEINQSADEEYKELILGWVDESCEDKLGSLEHQMGWMKNAFVCCLRYLRLAKESEDSKEPLSPIFYEDAMVEILMGGGDTDTNACIAGGLIGAIVGFDALPELQKSKVLSWDNNNKEGHERPEFLVPRIHAENLIEKLYDLAPTDLEID</sequence>
<evidence type="ECO:0000313" key="3">
    <source>
        <dbReference type="EMBL" id="CAI2369959.1"/>
    </source>
</evidence>
<accession>A0AAD1UJK6</accession>
<protein>
    <submittedName>
        <fullName evidence="3">Uncharacterized protein</fullName>
    </submittedName>
</protein>
<feature type="binding site" evidence="1">
    <location>
        <position position="336"/>
    </location>
    <ligand>
        <name>Mg(2+)</name>
        <dbReference type="ChEBI" id="CHEBI:18420"/>
        <label>1</label>
    </ligand>
</feature>
<keyword evidence="4" id="KW-1185">Reference proteome</keyword>
<gene>
    <name evidence="3" type="ORF">ECRASSUSDP1_LOCUS11265</name>
</gene>
<feature type="binding site" evidence="1">
    <location>
        <position position="99"/>
    </location>
    <ligand>
        <name>Mg(2+)</name>
        <dbReference type="ChEBI" id="CHEBI:18420"/>
        <label>1</label>
    </ligand>
</feature>
<feature type="binding site" evidence="1">
    <location>
        <position position="100"/>
    </location>
    <ligand>
        <name>Mg(2+)</name>
        <dbReference type="ChEBI" id="CHEBI:18420"/>
        <label>1</label>
    </ligand>
</feature>
<keyword evidence="1" id="KW-0460">Magnesium</keyword>
<comment type="cofactor">
    <cofactor evidence="1">
        <name>Mg(2+)</name>
        <dbReference type="ChEBI" id="CHEBI:18420"/>
    </cofactor>
    <text evidence="1">Binds 2 magnesium ions per subunit.</text>
</comment>
<feature type="binding site" evidence="1">
    <location>
        <position position="333"/>
    </location>
    <ligand>
        <name>Mg(2+)</name>
        <dbReference type="ChEBI" id="CHEBI:18420"/>
        <label>1</label>
    </ligand>
</feature>
<organism evidence="3 4">
    <name type="scientific">Euplotes crassus</name>
    <dbReference type="NCBI Taxonomy" id="5936"/>
    <lineage>
        <taxon>Eukaryota</taxon>
        <taxon>Sar</taxon>
        <taxon>Alveolata</taxon>
        <taxon>Ciliophora</taxon>
        <taxon>Intramacronucleata</taxon>
        <taxon>Spirotrichea</taxon>
        <taxon>Hypotrichia</taxon>
        <taxon>Euplotida</taxon>
        <taxon>Euplotidae</taxon>
        <taxon>Moneuplotes</taxon>
    </lineage>
</organism>
<dbReference type="Proteomes" id="UP001295684">
    <property type="component" value="Unassembled WGS sequence"/>
</dbReference>
<dbReference type="GO" id="GO:0046872">
    <property type="term" value="F:metal ion binding"/>
    <property type="evidence" value="ECO:0007669"/>
    <property type="project" value="UniProtKB-KW"/>
</dbReference>
<dbReference type="EMBL" id="CAMPGE010011119">
    <property type="protein sequence ID" value="CAI2369959.1"/>
    <property type="molecule type" value="Genomic_DNA"/>
</dbReference>
<dbReference type="InterPro" id="IPR036705">
    <property type="entry name" value="Ribosyl_crysJ1_sf"/>
</dbReference>
<dbReference type="AlphaFoldDB" id="A0AAD1UJK6"/>
<evidence type="ECO:0000256" key="2">
    <source>
        <dbReference type="SAM" id="MobiDB-lite"/>
    </source>
</evidence>
<evidence type="ECO:0000256" key="1">
    <source>
        <dbReference type="PIRSR" id="PIRSR605502-1"/>
    </source>
</evidence>
<dbReference type="InterPro" id="IPR005502">
    <property type="entry name" value="Ribosyl_crysJ1"/>
</dbReference>
<evidence type="ECO:0000313" key="4">
    <source>
        <dbReference type="Proteomes" id="UP001295684"/>
    </source>
</evidence>
<feature type="binding site" evidence="1">
    <location>
        <position position="98"/>
    </location>
    <ligand>
        <name>Mg(2+)</name>
        <dbReference type="ChEBI" id="CHEBI:18420"/>
        <label>1</label>
    </ligand>
</feature>
<dbReference type="Pfam" id="PF03747">
    <property type="entry name" value="ADP_ribosyl_GH"/>
    <property type="match status" value="1"/>
</dbReference>
<feature type="binding site" evidence="1">
    <location>
        <position position="335"/>
    </location>
    <ligand>
        <name>Mg(2+)</name>
        <dbReference type="ChEBI" id="CHEBI:18420"/>
        <label>1</label>
    </ligand>
</feature>